<keyword evidence="5 10" id="KW-0328">Glycosyltransferase</keyword>
<evidence type="ECO:0000313" key="10">
    <source>
        <dbReference type="EMBL" id="SPJ25917.1"/>
    </source>
</evidence>
<dbReference type="SUPFAM" id="SSF51445">
    <property type="entry name" value="(Trans)glycosidases"/>
    <property type="match status" value="1"/>
</dbReference>
<dbReference type="AlphaFoldDB" id="A0A2R8C0I3"/>
<dbReference type="PANTHER" id="PTHR32438">
    <property type="entry name" value="4-ALPHA-GLUCANOTRANSFERASE DPE1, CHLOROPLASTIC/AMYLOPLASTIC"/>
    <property type="match status" value="1"/>
</dbReference>
<evidence type="ECO:0000256" key="9">
    <source>
        <dbReference type="ARBA" id="ARBA00031501"/>
    </source>
</evidence>
<sequence>MTESRDSLAAALGVVLSYDDATGRTHTLSPDSRDAVLAGFGVHSEAEVDARLRDLDRQPLIPEWQVVVSDAPVQIDALGGRSWTLIPEEGNPTQGQGADLGPLPIGIHRIEVEGAAGWLLAAPETLPEPPLAWGMTVPLYGLAVDGRIGSYADLAQAARSLGAAGADFVGVNPVHAGFPSDTGAFSPYAPAHRGRLSTMHVAPRDEASLPPADLLDYSDALPARMEALRAAFRPDADFTAWRAQQGAEIERFALHQALSEAYGPYWPQWPDALHDPEGEAAAEFAAQNQEKVAFHVWLQYMADRQLADAQEAALNAGMRFGLYLDLAVGTHPKGAETWGRPDLFAHGVSLGAPPDAFSAEGQSWGLAPMRPDTLAADGFRPIQAILRSALSHAKLLRIDHVLGFERTFWVPEGDAPGAYVSMPREALLAVARIEATRAGATVVGEDLGNIPGGLRDALAQSGLLGCRVAQFERHWDQGDNAFSPAQDYARAALTSWGSHDLPTWEGWKSGRDIDWRRDVGDIDNVAHADQMEARRQAVSAFCDLIGGEGMDDLHQFLAATPSRLVVAQIEDVLGRVEQANLPGTVHQHPNWRRRVGVAPDELGSLDAIQRTAIIMRDAGR</sequence>
<evidence type="ECO:0000256" key="6">
    <source>
        <dbReference type="ARBA" id="ARBA00022679"/>
    </source>
</evidence>
<keyword evidence="11" id="KW-1185">Reference proteome</keyword>
<name>A0A2R8C0I3_9RHOB</name>
<dbReference type="GO" id="GO:0004134">
    <property type="term" value="F:4-alpha-glucanotransferase activity"/>
    <property type="evidence" value="ECO:0007669"/>
    <property type="project" value="UniProtKB-EC"/>
</dbReference>
<evidence type="ECO:0000256" key="3">
    <source>
        <dbReference type="ARBA" id="ARBA00012560"/>
    </source>
</evidence>
<gene>
    <name evidence="10" type="primary">malQ</name>
    <name evidence="10" type="ORF">PAA8504_03769</name>
</gene>
<dbReference type="Proteomes" id="UP000244912">
    <property type="component" value="Unassembled WGS sequence"/>
</dbReference>
<evidence type="ECO:0000256" key="5">
    <source>
        <dbReference type="ARBA" id="ARBA00022676"/>
    </source>
</evidence>
<dbReference type="Pfam" id="PF02446">
    <property type="entry name" value="Glyco_hydro_77"/>
    <property type="match status" value="1"/>
</dbReference>
<evidence type="ECO:0000256" key="7">
    <source>
        <dbReference type="ARBA" id="ARBA00023277"/>
    </source>
</evidence>
<dbReference type="EMBL" id="ONZF01000012">
    <property type="protein sequence ID" value="SPJ25917.1"/>
    <property type="molecule type" value="Genomic_DNA"/>
</dbReference>
<evidence type="ECO:0000256" key="2">
    <source>
        <dbReference type="ARBA" id="ARBA00005684"/>
    </source>
</evidence>
<evidence type="ECO:0000256" key="1">
    <source>
        <dbReference type="ARBA" id="ARBA00000439"/>
    </source>
</evidence>
<keyword evidence="7" id="KW-0119">Carbohydrate metabolism</keyword>
<dbReference type="InterPro" id="IPR003385">
    <property type="entry name" value="Glyco_hydro_77"/>
</dbReference>
<dbReference type="GO" id="GO:0005975">
    <property type="term" value="P:carbohydrate metabolic process"/>
    <property type="evidence" value="ECO:0007669"/>
    <property type="project" value="InterPro"/>
</dbReference>
<protein>
    <recommendedName>
        <fullName evidence="4">4-alpha-glucanotransferase</fullName>
        <ecNumber evidence="3">2.4.1.25</ecNumber>
    </recommendedName>
    <alternativeName>
        <fullName evidence="8">Amylomaltase</fullName>
    </alternativeName>
    <alternativeName>
        <fullName evidence="9">Disproportionating enzyme</fullName>
    </alternativeName>
</protein>
<dbReference type="EC" id="2.4.1.25" evidence="3"/>
<dbReference type="PANTHER" id="PTHR32438:SF5">
    <property type="entry name" value="4-ALPHA-GLUCANOTRANSFERASE DPE1, CHLOROPLASTIC_AMYLOPLASTIC"/>
    <property type="match status" value="1"/>
</dbReference>
<dbReference type="Gene3D" id="3.20.20.80">
    <property type="entry name" value="Glycosidases"/>
    <property type="match status" value="1"/>
</dbReference>
<dbReference type="OrthoDB" id="9763489at2"/>
<dbReference type="InterPro" id="IPR017853">
    <property type="entry name" value="GH"/>
</dbReference>
<comment type="similarity">
    <text evidence="2">Belongs to the disproportionating enzyme family.</text>
</comment>
<organism evidence="10 11">
    <name type="scientific">Palleronia abyssalis</name>
    <dbReference type="NCBI Taxonomy" id="1501240"/>
    <lineage>
        <taxon>Bacteria</taxon>
        <taxon>Pseudomonadati</taxon>
        <taxon>Pseudomonadota</taxon>
        <taxon>Alphaproteobacteria</taxon>
        <taxon>Rhodobacterales</taxon>
        <taxon>Roseobacteraceae</taxon>
        <taxon>Palleronia</taxon>
    </lineage>
</organism>
<evidence type="ECO:0000256" key="4">
    <source>
        <dbReference type="ARBA" id="ARBA00020295"/>
    </source>
</evidence>
<proteinExistence type="inferred from homology"/>
<dbReference type="RefSeq" id="WP_108895636.1">
    <property type="nucleotide sequence ID" value="NZ_ONZF01000012.1"/>
</dbReference>
<comment type="catalytic activity">
    <reaction evidence="1">
        <text>Transfers a segment of a (1-&gt;4)-alpha-D-glucan to a new position in an acceptor, which may be glucose or a (1-&gt;4)-alpha-D-glucan.</text>
        <dbReference type="EC" id="2.4.1.25"/>
    </reaction>
</comment>
<evidence type="ECO:0000256" key="8">
    <source>
        <dbReference type="ARBA" id="ARBA00031423"/>
    </source>
</evidence>
<evidence type="ECO:0000313" key="11">
    <source>
        <dbReference type="Proteomes" id="UP000244912"/>
    </source>
</evidence>
<reference evidence="10 11" key="1">
    <citation type="submission" date="2018-03" db="EMBL/GenBank/DDBJ databases">
        <authorList>
            <person name="Keele B.F."/>
        </authorList>
    </citation>
    <scope>NUCLEOTIDE SEQUENCE [LARGE SCALE GENOMIC DNA]</scope>
    <source>
        <strain evidence="10 11">CECT 8504</strain>
    </source>
</reference>
<keyword evidence="6 10" id="KW-0808">Transferase</keyword>
<accession>A0A2R8C0I3</accession>